<reference evidence="2 3" key="1">
    <citation type="submission" date="2019-05" db="EMBL/GenBank/DDBJ databases">
        <title>Draft genome sequence of Nonomuraea zeae DSM 100528.</title>
        <authorList>
            <person name="Saricaoglu S."/>
            <person name="Isik K."/>
        </authorList>
    </citation>
    <scope>NUCLEOTIDE SEQUENCE [LARGE SCALE GENOMIC DNA]</scope>
    <source>
        <strain evidence="2 3">DSM 100528</strain>
    </source>
</reference>
<keyword evidence="1" id="KW-0472">Membrane</keyword>
<dbReference type="AlphaFoldDB" id="A0A5S4F4G1"/>
<evidence type="ECO:0000313" key="2">
    <source>
        <dbReference type="EMBL" id="TMR10746.1"/>
    </source>
</evidence>
<sequence>MSRNPESTFDRITLWMMFVLPTACGLVTWQVRPDPYAPVFTFACLGCGALSALTLIFDLCRKPPGR</sequence>
<evidence type="ECO:0000313" key="3">
    <source>
        <dbReference type="Proteomes" id="UP000306628"/>
    </source>
</evidence>
<gene>
    <name evidence="2" type="ORF">ETD85_60105</name>
</gene>
<keyword evidence="1" id="KW-0812">Transmembrane</keyword>
<keyword evidence="3" id="KW-1185">Reference proteome</keyword>
<evidence type="ECO:0000256" key="1">
    <source>
        <dbReference type="SAM" id="Phobius"/>
    </source>
</evidence>
<feature type="transmembrane region" description="Helical" evidence="1">
    <location>
        <begin position="37"/>
        <end position="60"/>
    </location>
</feature>
<protein>
    <submittedName>
        <fullName evidence="2">Uncharacterized protein</fullName>
    </submittedName>
</protein>
<organism evidence="2 3">
    <name type="scientific">Nonomuraea zeae</name>
    <dbReference type="NCBI Taxonomy" id="1642303"/>
    <lineage>
        <taxon>Bacteria</taxon>
        <taxon>Bacillati</taxon>
        <taxon>Actinomycetota</taxon>
        <taxon>Actinomycetes</taxon>
        <taxon>Streptosporangiales</taxon>
        <taxon>Streptosporangiaceae</taxon>
        <taxon>Nonomuraea</taxon>
    </lineage>
</organism>
<feature type="transmembrane region" description="Helical" evidence="1">
    <location>
        <begin position="12"/>
        <end position="31"/>
    </location>
</feature>
<name>A0A5S4F4G1_9ACTN</name>
<proteinExistence type="predicted"/>
<dbReference type="EMBL" id="VCKX01000507">
    <property type="protein sequence ID" value="TMR10746.1"/>
    <property type="molecule type" value="Genomic_DNA"/>
</dbReference>
<accession>A0A5S4F4G1</accession>
<comment type="caution">
    <text evidence="2">The sequence shown here is derived from an EMBL/GenBank/DDBJ whole genome shotgun (WGS) entry which is preliminary data.</text>
</comment>
<dbReference type="RefSeq" id="WP_138698730.1">
    <property type="nucleotide sequence ID" value="NZ_JBHSAZ010000089.1"/>
</dbReference>
<keyword evidence="1" id="KW-1133">Transmembrane helix</keyword>
<dbReference type="Proteomes" id="UP000306628">
    <property type="component" value="Unassembled WGS sequence"/>
</dbReference>